<dbReference type="PROSITE" id="PS50995">
    <property type="entry name" value="HTH_MARR_2"/>
    <property type="match status" value="1"/>
</dbReference>
<keyword evidence="2" id="KW-0238">DNA-binding</keyword>
<dbReference type="InterPro" id="IPR036390">
    <property type="entry name" value="WH_DNA-bd_sf"/>
</dbReference>
<dbReference type="Pfam" id="PF12802">
    <property type="entry name" value="MarR_2"/>
    <property type="match status" value="1"/>
</dbReference>
<accession>A0A1I7NPM0</accession>
<dbReference type="Gene3D" id="1.10.10.10">
    <property type="entry name" value="Winged helix-like DNA-binding domain superfamily/Winged helix DNA-binding domain"/>
    <property type="match status" value="1"/>
</dbReference>
<dbReference type="AlphaFoldDB" id="A0A1I7NPM0"/>
<sequence length="160" mass="17362">MNETSSMPDKGREALLSALGKELRALVINMEAARARVAKTEGLHPTDLGCLRLLDRLGKPASAKSINAELGLSSGSGTALLDRLESAGYVRRTPNPLDRRSVMIELNPIAAAGPLSRYRQIEDAYRQATEALAEEELQVIAKFLMEMNATSEAIFKDPVP</sequence>
<dbReference type="PANTHER" id="PTHR33164">
    <property type="entry name" value="TRANSCRIPTIONAL REGULATOR, MARR FAMILY"/>
    <property type="match status" value="1"/>
</dbReference>
<feature type="domain" description="HTH marR-type" evidence="1">
    <location>
        <begin position="12"/>
        <end position="149"/>
    </location>
</feature>
<name>A0A1I7NPM0_9HYPH</name>
<dbReference type="PRINTS" id="PR00598">
    <property type="entry name" value="HTHMARR"/>
</dbReference>
<dbReference type="GO" id="GO:0003700">
    <property type="term" value="F:DNA-binding transcription factor activity"/>
    <property type="evidence" value="ECO:0007669"/>
    <property type="project" value="InterPro"/>
</dbReference>
<dbReference type="GO" id="GO:0003677">
    <property type="term" value="F:DNA binding"/>
    <property type="evidence" value="ECO:0007669"/>
    <property type="project" value="UniProtKB-KW"/>
</dbReference>
<dbReference type="RefSeq" id="WP_092425121.1">
    <property type="nucleotide sequence ID" value="NZ_FPCK01000002.1"/>
</dbReference>
<dbReference type="SUPFAM" id="SSF46785">
    <property type="entry name" value="Winged helix' DNA-binding domain"/>
    <property type="match status" value="1"/>
</dbReference>
<dbReference type="OrthoDB" id="32523at2"/>
<gene>
    <name evidence="2" type="ORF">SAMN05216456_2559</name>
</gene>
<keyword evidence="3" id="KW-1185">Reference proteome</keyword>
<protein>
    <submittedName>
        <fullName evidence="2">DNA-binding transcriptional regulator, MarR family</fullName>
    </submittedName>
</protein>
<dbReference type="InterPro" id="IPR000835">
    <property type="entry name" value="HTH_MarR-typ"/>
</dbReference>
<proteinExistence type="predicted"/>
<evidence type="ECO:0000313" key="3">
    <source>
        <dbReference type="Proteomes" id="UP000199074"/>
    </source>
</evidence>
<reference evidence="2 3" key="1">
    <citation type="submission" date="2016-10" db="EMBL/GenBank/DDBJ databases">
        <authorList>
            <person name="de Groot N.N."/>
        </authorList>
    </citation>
    <scope>NUCLEOTIDE SEQUENCE [LARGE SCALE GENOMIC DNA]</scope>
    <source>
        <strain evidence="2 3">IPL20</strain>
    </source>
</reference>
<dbReference type="EMBL" id="FPCK01000002">
    <property type="protein sequence ID" value="SFV36572.1"/>
    <property type="molecule type" value="Genomic_DNA"/>
</dbReference>
<evidence type="ECO:0000259" key="1">
    <source>
        <dbReference type="PROSITE" id="PS50995"/>
    </source>
</evidence>
<dbReference type="SMART" id="SM00347">
    <property type="entry name" value="HTH_MARR"/>
    <property type="match status" value="1"/>
</dbReference>
<dbReference type="STRING" id="429728.SAMN05216456_2559"/>
<organism evidence="2 3">
    <name type="scientific">Devosia crocina</name>
    <dbReference type="NCBI Taxonomy" id="429728"/>
    <lineage>
        <taxon>Bacteria</taxon>
        <taxon>Pseudomonadati</taxon>
        <taxon>Pseudomonadota</taxon>
        <taxon>Alphaproteobacteria</taxon>
        <taxon>Hyphomicrobiales</taxon>
        <taxon>Devosiaceae</taxon>
        <taxon>Devosia</taxon>
    </lineage>
</organism>
<dbReference type="InterPro" id="IPR039422">
    <property type="entry name" value="MarR/SlyA-like"/>
</dbReference>
<dbReference type="InterPro" id="IPR036388">
    <property type="entry name" value="WH-like_DNA-bd_sf"/>
</dbReference>
<evidence type="ECO:0000313" key="2">
    <source>
        <dbReference type="EMBL" id="SFV36572.1"/>
    </source>
</evidence>
<dbReference type="PANTHER" id="PTHR33164:SF106">
    <property type="entry name" value="TRANSCRIPTIONAL REGULATORY PROTEIN"/>
    <property type="match status" value="1"/>
</dbReference>
<dbReference type="Proteomes" id="UP000199074">
    <property type="component" value="Unassembled WGS sequence"/>
</dbReference>
<dbReference type="GO" id="GO:0006950">
    <property type="term" value="P:response to stress"/>
    <property type="evidence" value="ECO:0007669"/>
    <property type="project" value="TreeGrafter"/>
</dbReference>